<name>M1C935_SOLTU</name>
<dbReference type="InParanoid" id="M1C935"/>
<reference evidence="2" key="1">
    <citation type="journal article" date="2011" name="Nature">
        <title>Genome sequence and analysis of the tuber crop potato.</title>
        <authorList>
            <consortium name="The Potato Genome Sequencing Consortium"/>
        </authorList>
    </citation>
    <scope>NUCLEOTIDE SEQUENCE [LARGE SCALE GENOMIC DNA]</scope>
    <source>
        <strain evidence="2">cv. DM1-3 516 R44</strain>
    </source>
</reference>
<dbReference type="Proteomes" id="UP000011115">
    <property type="component" value="Unassembled WGS sequence"/>
</dbReference>
<organism evidence="1 2">
    <name type="scientific">Solanum tuberosum</name>
    <name type="common">Potato</name>
    <dbReference type="NCBI Taxonomy" id="4113"/>
    <lineage>
        <taxon>Eukaryota</taxon>
        <taxon>Viridiplantae</taxon>
        <taxon>Streptophyta</taxon>
        <taxon>Embryophyta</taxon>
        <taxon>Tracheophyta</taxon>
        <taxon>Spermatophyta</taxon>
        <taxon>Magnoliopsida</taxon>
        <taxon>eudicotyledons</taxon>
        <taxon>Gunneridae</taxon>
        <taxon>Pentapetalae</taxon>
        <taxon>asterids</taxon>
        <taxon>lamiids</taxon>
        <taxon>Solanales</taxon>
        <taxon>Solanaceae</taxon>
        <taxon>Solanoideae</taxon>
        <taxon>Solaneae</taxon>
        <taxon>Solanum</taxon>
    </lineage>
</organism>
<proteinExistence type="predicted"/>
<dbReference type="AlphaFoldDB" id="M1C935"/>
<dbReference type="EnsemblPlants" id="PGSC0003DMT400062453">
    <property type="protein sequence ID" value="PGSC0003DMT400062453"/>
    <property type="gene ID" value="PGSC0003DMG402024306"/>
</dbReference>
<protein>
    <submittedName>
        <fullName evidence="1">Uncharacterized protein</fullName>
    </submittedName>
</protein>
<dbReference type="PaxDb" id="4113-PGSC0003DMT400062453"/>
<evidence type="ECO:0000313" key="1">
    <source>
        <dbReference type="EnsemblPlants" id="PGSC0003DMT400062453"/>
    </source>
</evidence>
<keyword evidence="2" id="KW-1185">Reference proteome</keyword>
<reference evidence="1" key="2">
    <citation type="submission" date="2015-06" db="UniProtKB">
        <authorList>
            <consortium name="EnsemblPlants"/>
        </authorList>
    </citation>
    <scope>IDENTIFICATION</scope>
    <source>
        <strain evidence="1">DM1-3 516 R44</strain>
    </source>
</reference>
<dbReference type="HOGENOM" id="CLU_3128060_0_0_1"/>
<sequence length="50" mass="5898">MKTKSYIGCRENSITWAKVKMNRSWPRAVMKLEICLIKVMNLLLEDPTRT</sequence>
<dbReference type="Gramene" id="PGSC0003DMT400062453">
    <property type="protein sequence ID" value="PGSC0003DMT400062453"/>
    <property type="gene ID" value="PGSC0003DMG402024306"/>
</dbReference>
<accession>M1C935</accession>
<evidence type="ECO:0000313" key="2">
    <source>
        <dbReference type="Proteomes" id="UP000011115"/>
    </source>
</evidence>